<protein>
    <submittedName>
        <fullName evidence="2">Negative elongation factor A</fullName>
    </submittedName>
</protein>
<dbReference type="AlphaFoldDB" id="A0AA41NK32"/>
<dbReference type="PANTHER" id="PTHR13328">
    <property type="entry name" value="NEGATIVE ELONGATION FACTOR A NELF-A"/>
    <property type="match status" value="1"/>
</dbReference>
<accession>A0AA41NK32</accession>
<dbReference type="PANTHER" id="PTHR13328:SF4">
    <property type="entry name" value="NEGATIVE ELONGATION FACTOR A"/>
    <property type="match status" value="1"/>
</dbReference>
<feature type="non-terminal residue" evidence="2">
    <location>
        <position position="1"/>
    </location>
</feature>
<dbReference type="InterPro" id="IPR037517">
    <property type="entry name" value="HDAG_dom"/>
</dbReference>
<dbReference type="InterPro" id="IPR052828">
    <property type="entry name" value="NELF-A_domain"/>
</dbReference>
<dbReference type="GO" id="GO:0034244">
    <property type="term" value="P:negative regulation of transcription elongation by RNA polymerase II"/>
    <property type="evidence" value="ECO:0007669"/>
    <property type="project" value="TreeGrafter"/>
</dbReference>
<dbReference type="Pfam" id="PF23553">
    <property type="entry name" value="NELF-A_N"/>
    <property type="match status" value="1"/>
</dbReference>
<dbReference type="PROSITE" id="PS51838">
    <property type="entry name" value="HDAG"/>
    <property type="match status" value="1"/>
</dbReference>
<sequence length="277" mass="30583">LWLHNKLGAQEELWAPSSIATLLTATVMDNIRLCFHRLSSAVKLKLRLQTLCRPNCTADEMKDGLMEIVQLATLHSYPWVLMVADILKSFPDKRSLNLDLEEQNPNIQDTLGELRGKVGECEALPCCPWNAWIKNLLTMLAGPLTLPVKHFQLKQKPKSATLQEERLQKSTETAQQLKRSAELVSLLLTNLRGPALWLPRGGCTPQLYASLALDSTECVLLAVMALDPGTALDHFICERPALLKLACGGGRNAIERQMFTAPVVNLLVLSSVILAAS</sequence>
<name>A0AA41NK32_SCICA</name>
<dbReference type="InterPro" id="IPR056557">
    <property type="entry name" value="NELF-A_N"/>
</dbReference>
<keyword evidence="2" id="KW-0251">Elongation factor</keyword>
<organism evidence="2 3">
    <name type="scientific">Sciurus carolinensis</name>
    <name type="common">Eastern gray squirrel</name>
    <dbReference type="NCBI Taxonomy" id="30640"/>
    <lineage>
        <taxon>Eukaryota</taxon>
        <taxon>Metazoa</taxon>
        <taxon>Chordata</taxon>
        <taxon>Craniata</taxon>
        <taxon>Vertebrata</taxon>
        <taxon>Euteleostomi</taxon>
        <taxon>Mammalia</taxon>
        <taxon>Eutheria</taxon>
        <taxon>Euarchontoglires</taxon>
        <taxon>Glires</taxon>
        <taxon>Rodentia</taxon>
        <taxon>Sciuromorpha</taxon>
        <taxon>Sciuridae</taxon>
        <taxon>Sciurinae</taxon>
        <taxon>Sciurini</taxon>
        <taxon>Sciurus</taxon>
    </lineage>
</organism>
<feature type="domain" description="HDAg" evidence="1">
    <location>
        <begin position="79"/>
        <end position="185"/>
    </location>
</feature>
<reference evidence="2" key="1">
    <citation type="submission" date="2020-03" db="EMBL/GenBank/DDBJ databases">
        <title>Studies in the Genomics of Life Span.</title>
        <authorList>
            <person name="Glass D."/>
        </authorList>
    </citation>
    <scope>NUCLEOTIDE SEQUENCE</scope>
    <source>
        <strain evidence="2">SUZIE</strain>
        <tissue evidence="2">Muscle</tissue>
    </source>
</reference>
<proteinExistence type="predicted"/>
<evidence type="ECO:0000313" key="3">
    <source>
        <dbReference type="Proteomes" id="UP001166674"/>
    </source>
</evidence>
<keyword evidence="2" id="KW-0648">Protein biosynthesis</keyword>
<dbReference type="GO" id="GO:0032021">
    <property type="term" value="C:NELF complex"/>
    <property type="evidence" value="ECO:0007669"/>
    <property type="project" value="TreeGrafter"/>
</dbReference>
<comment type="caution">
    <text evidence="2">The sequence shown here is derived from an EMBL/GenBank/DDBJ whole genome shotgun (WGS) entry which is preliminary data.</text>
</comment>
<evidence type="ECO:0000259" key="1">
    <source>
        <dbReference type="PROSITE" id="PS51838"/>
    </source>
</evidence>
<gene>
    <name evidence="2" type="ORF">SUZIE_214710</name>
</gene>
<dbReference type="Proteomes" id="UP001166674">
    <property type="component" value="Unassembled WGS sequence"/>
</dbReference>
<evidence type="ECO:0000313" key="2">
    <source>
        <dbReference type="EMBL" id="MBZ3891769.1"/>
    </source>
</evidence>
<keyword evidence="3" id="KW-1185">Reference proteome</keyword>
<dbReference type="GO" id="GO:0003746">
    <property type="term" value="F:translation elongation factor activity"/>
    <property type="evidence" value="ECO:0007669"/>
    <property type="project" value="UniProtKB-KW"/>
</dbReference>
<dbReference type="EMBL" id="JAATJV010453092">
    <property type="protein sequence ID" value="MBZ3891769.1"/>
    <property type="molecule type" value="Genomic_DNA"/>
</dbReference>